<dbReference type="STRING" id="106634.TVD_11965"/>
<name>A0A0G3G6L7_9GAMM</name>
<organism evidence="1 2">
    <name type="scientific">Thioalkalivibrio versutus</name>
    <dbReference type="NCBI Taxonomy" id="106634"/>
    <lineage>
        <taxon>Bacteria</taxon>
        <taxon>Pseudomonadati</taxon>
        <taxon>Pseudomonadota</taxon>
        <taxon>Gammaproteobacteria</taxon>
        <taxon>Chromatiales</taxon>
        <taxon>Ectothiorhodospiraceae</taxon>
        <taxon>Thioalkalivibrio</taxon>
    </lineage>
</organism>
<dbReference type="RefSeq" id="WP_018175878.1">
    <property type="nucleotide sequence ID" value="NZ_CP011367.1"/>
</dbReference>
<dbReference type="Proteomes" id="UP000064201">
    <property type="component" value="Chromosome"/>
</dbReference>
<keyword evidence="2" id="KW-1185">Reference proteome</keyword>
<dbReference type="KEGG" id="tvr:TVD_11965"/>
<proteinExistence type="predicted"/>
<protein>
    <submittedName>
        <fullName evidence="1">Uncharacterized protein</fullName>
    </submittedName>
</protein>
<dbReference type="EMBL" id="CP011367">
    <property type="protein sequence ID" value="AKJ96024.1"/>
    <property type="molecule type" value="Genomic_DNA"/>
</dbReference>
<dbReference type="AlphaFoldDB" id="A0A0G3G6L7"/>
<accession>A0A0G3G6L7</accession>
<evidence type="ECO:0000313" key="1">
    <source>
        <dbReference type="EMBL" id="AKJ96024.1"/>
    </source>
</evidence>
<gene>
    <name evidence="1" type="ORF">TVD_11965</name>
</gene>
<sequence length="148" mass="16043">MSSEFEVESLRPLVAAAEAGGTLNAEVDQALAALEQELNRLAGELQVEYVGPAVGMADMQAEHVYRLVIRQHEIDVTRHEWSLWVCDALDNCDFRATWPVTGAARLRRKQVVAVVPELVAGYRDAVAAAGKADTPAGQRLAQIASVFS</sequence>
<evidence type="ECO:0000313" key="2">
    <source>
        <dbReference type="Proteomes" id="UP000064201"/>
    </source>
</evidence>
<reference evidence="1 2" key="1">
    <citation type="submission" date="2015-04" db="EMBL/GenBank/DDBJ databases">
        <title>Complete Sequence for the Genome of the Thioalkalivibrio versutus D301.</title>
        <authorList>
            <person name="Mu T."/>
            <person name="Zhou J."/>
            <person name="Xu X."/>
        </authorList>
    </citation>
    <scope>NUCLEOTIDE SEQUENCE [LARGE SCALE GENOMIC DNA]</scope>
    <source>
        <strain evidence="1 2">D301</strain>
    </source>
</reference>
<dbReference type="OrthoDB" id="5783149at2"/>
<dbReference type="PATRIC" id="fig|106634.4.peg.2438"/>